<dbReference type="EMBL" id="BJNF01000002">
    <property type="protein sequence ID" value="GEC14297.1"/>
    <property type="molecule type" value="Genomic_DNA"/>
</dbReference>
<evidence type="ECO:0000313" key="2">
    <source>
        <dbReference type="Proteomes" id="UP000318825"/>
    </source>
</evidence>
<gene>
    <name evidence="1" type="ORF">NWI01_01890</name>
</gene>
<dbReference type="OrthoDB" id="8265479at2"/>
<proteinExistence type="predicted"/>
<sequence length="208" mass="22360">MALTFPRTDIVNPWNFATQSFTLPPRQETSTGADGTIWGKDFGPRLWLAQYGTGDLDHDSALALEARLNSLRGVIHLFEAGDGRRRYPRAHKNGAFNDTGTLKSVGDDNMSLSLGGLDAGFKLSVGDYLSFDFGTKRALHQVLEDVTADGSGDTVEFAVCPEIRPGYAIDAGVKLKKPAGLFLLMPGSVAALSEGPRSNVTFQARQVA</sequence>
<reference evidence="1 2" key="1">
    <citation type="submission" date="2019-06" db="EMBL/GenBank/DDBJ databases">
        <title>Whole genome shotgun sequence of Nitrobacter winogradskyi NBRC 14297.</title>
        <authorList>
            <person name="Hosoyama A."/>
            <person name="Uohara A."/>
            <person name="Ohji S."/>
            <person name="Ichikawa N."/>
        </authorList>
    </citation>
    <scope>NUCLEOTIDE SEQUENCE [LARGE SCALE GENOMIC DNA]</scope>
    <source>
        <strain evidence="1 2">NBRC 14297</strain>
    </source>
</reference>
<comment type="caution">
    <text evidence="1">The sequence shown here is derived from an EMBL/GenBank/DDBJ whole genome shotgun (WGS) entry which is preliminary data.</text>
</comment>
<protein>
    <submittedName>
        <fullName evidence="1">Uncharacterized protein</fullName>
    </submittedName>
</protein>
<dbReference type="Proteomes" id="UP000318825">
    <property type="component" value="Unassembled WGS sequence"/>
</dbReference>
<name>A0A4Y3W5I5_NITWI</name>
<dbReference type="AlphaFoldDB" id="A0A4Y3W5I5"/>
<evidence type="ECO:0000313" key="1">
    <source>
        <dbReference type="EMBL" id="GEC14297.1"/>
    </source>
</evidence>
<dbReference type="RefSeq" id="WP_141381866.1">
    <property type="nucleotide sequence ID" value="NZ_BJNF01000002.1"/>
</dbReference>
<accession>A0A4Y3W5I5</accession>
<organism evidence="1 2">
    <name type="scientific">Nitrobacter winogradskyi</name>
    <name type="common">Nitrobacter agilis</name>
    <dbReference type="NCBI Taxonomy" id="913"/>
    <lineage>
        <taxon>Bacteria</taxon>
        <taxon>Pseudomonadati</taxon>
        <taxon>Pseudomonadota</taxon>
        <taxon>Alphaproteobacteria</taxon>
        <taxon>Hyphomicrobiales</taxon>
        <taxon>Nitrobacteraceae</taxon>
        <taxon>Nitrobacter</taxon>
    </lineage>
</organism>